<feature type="transmembrane region" description="Helical" evidence="6">
    <location>
        <begin position="187"/>
        <end position="209"/>
    </location>
</feature>
<feature type="transmembrane region" description="Helical" evidence="6">
    <location>
        <begin position="128"/>
        <end position="145"/>
    </location>
</feature>
<evidence type="ECO:0000256" key="6">
    <source>
        <dbReference type="SAM" id="Phobius"/>
    </source>
</evidence>
<evidence type="ECO:0000256" key="4">
    <source>
        <dbReference type="ARBA" id="ARBA00022989"/>
    </source>
</evidence>
<name>A0ABU4VF86_9ACTN</name>
<feature type="transmembrane region" description="Helical" evidence="6">
    <location>
        <begin position="88"/>
        <end position="107"/>
    </location>
</feature>
<dbReference type="Proteomes" id="UP001277761">
    <property type="component" value="Unassembled WGS sequence"/>
</dbReference>
<feature type="transmembrane region" description="Helical" evidence="6">
    <location>
        <begin position="405"/>
        <end position="425"/>
    </location>
</feature>
<evidence type="ECO:0000256" key="2">
    <source>
        <dbReference type="ARBA" id="ARBA00022475"/>
    </source>
</evidence>
<dbReference type="InterPro" id="IPR050833">
    <property type="entry name" value="Poly_Biosynth_Transport"/>
</dbReference>
<evidence type="ECO:0000313" key="7">
    <source>
        <dbReference type="EMBL" id="MDX8150477.1"/>
    </source>
</evidence>
<evidence type="ECO:0000256" key="1">
    <source>
        <dbReference type="ARBA" id="ARBA00004651"/>
    </source>
</evidence>
<dbReference type="PANTHER" id="PTHR30250:SF11">
    <property type="entry name" value="O-ANTIGEN TRANSPORTER-RELATED"/>
    <property type="match status" value="1"/>
</dbReference>
<comment type="subcellular location">
    <subcellularLocation>
        <location evidence="1">Cell membrane</location>
        <topology evidence="1">Multi-pass membrane protein</topology>
    </subcellularLocation>
</comment>
<comment type="caution">
    <text evidence="7">The sequence shown here is derived from an EMBL/GenBank/DDBJ whole genome shotgun (WGS) entry which is preliminary data.</text>
</comment>
<keyword evidence="3 6" id="KW-0812">Transmembrane</keyword>
<dbReference type="EMBL" id="JAXAVX010000001">
    <property type="protein sequence ID" value="MDX8150477.1"/>
    <property type="molecule type" value="Genomic_DNA"/>
</dbReference>
<accession>A0ABU4VF86</accession>
<feature type="transmembrane region" description="Helical" evidence="6">
    <location>
        <begin position="437"/>
        <end position="454"/>
    </location>
</feature>
<reference evidence="7 8" key="1">
    <citation type="submission" date="2023-11" db="EMBL/GenBank/DDBJ databases">
        <authorList>
            <person name="Xu M."/>
            <person name="Jiang T."/>
        </authorList>
    </citation>
    <scope>NUCLEOTIDE SEQUENCE [LARGE SCALE GENOMIC DNA]</scope>
    <source>
        <strain evidence="7 8">SD</strain>
    </source>
</reference>
<proteinExistence type="predicted"/>
<feature type="transmembrane region" description="Helical" evidence="6">
    <location>
        <begin position="157"/>
        <end position="175"/>
    </location>
</feature>
<sequence>MTERHQPGALPADPNADPAGALDDVVLDEELAADAAAAAPSARRGGARLLTLGIASTGLLTFLFFSIASHALGDSEAGREQYGEISRMWAILFTAMCVFYRPVEQLLSRTIAVARARGEAHPPLREPLLIQAGFAALLVVAAFAAKGPLEDQIGSDSLFYLLVGAGLAYAASYFARGFVAGHEWFALYGGLVLFESVARILFPSAALVGITTGQVAVACGILAAPLASLLVVPWAIRAATRSMAAAPASAAAPPGASSGGLRAGGSFAVAVALIQLGEQTVVNAGVLLTDDALAAGVIFSALLVTRAPLQLFQAVQTTLLPHFAGLVATGSPQEIAQVMRKAVGLIVAFAALVAVGLLLLGGFVMPLLFDGQEPPVGGLAIVAAGMGAHLVAGTLNQAALARGHAWAAASCWMASGAFLVAWMLVAPIDDALLCAEVGYAVSALLLAVLLSGIYRRPADAGATPA</sequence>
<dbReference type="PANTHER" id="PTHR30250">
    <property type="entry name" value="PST FAMILY PREDICTED COLANIC ACID TRANSPORTER"/>
    <property type="match status" value="1"/>
</dbReference>
<keyword evidence="8" id="KW-1185">Reference proteome</keyword>
<dbReference type="RefSeq" id="WP_319952625.1">
    <property type="nucleotide sequence ID" value="NZ_JAXAVX010000001.1"/>
</dbReference>
<feature type="transmembrane region" description="Helical" evidence="6">
    <location>
        <begin position="215"/>
        <end position="236"/>
    </location>
</feature>
<feature type="transmembrane region" description="Helical" evidence="6">
    <location>
        <begin position="375"/>
        <end position="393"/>
    </location>
</feature>
<evidence type="ECO:0000313" key="8">
    <source>
        <dbReference type="Proteomes" id="UP001277761"/>
    </source>
</evidence>
<gene>
    <name evidence="7" type="ORF">SK069_02635</name>
</gene>
<evidence type="ECO:0000256" key="5">
    <source>
        <dbReference type="ARBA" id="ARBA00023136"/>
    </source>
</evidence>
<protein>
    <recommendedName>
        <fullName evidence="9">Polysaccharide biosynthesis protein</fullName>
    </recommendedName>
</protein>
<keyword evidence="2" id="KW-1003">Cell membrane</keyword>
<evidence type="ECO:0008006" key="9">
    <source>
        <dbReference type="Google" id="ProtNLM"/>
    </source>
</evidence>
<evidence type="ECO:0000256" key="3">
    <source>
        <dbReference type="ARBA" id="ARBA00022692"/>
    </source>
</evidence>
<keyword evidence="5 6" id="KW-0472">Membrane</keyword>
<organism evidence="7 8">
    <name type="scientific">Patulibacter brassicae</name>
    <dbReference type="NCBI Taxonomy" id="1705717"/>
    <lineage>
        <taxon>Bacteria</taxon>
        <taxon>Bacillati</taxon>
        <taxon>Actinomycetota</taxon>
        <taxon>Thermoleophilia</taxon>
        <taxon>Solirubrobacterales</taxon>
        <taxon>Patulibacteraceae</taxon>
        <taxon>Patulibacter</taxon>
    </lineage>
</organism>
<keyword evidence="4 6" id="KW-1133">Transmembrane helix</keyword>
<feature type="transmembrane region" description="Helical" evidence="6">
    <location>
        <begin position="49"/>
        <end position="68"/>
    </location>
</feature>
<feature type="transmembrane region" description="Helical" evidence="6">
    <location>
        <begin position="342"/>
        <end position="369"/>
    </location>
</feature>